<feature type="compositionally biased region" description="Low complexity" evidence="1">
    <location>
        <begin position="101"/>
        <end position="122"/>
    </location>
</feature>
<dbReference type="AlphaFoldDB" id="A0A284QWK0"/>
<feature type="compositionally biased region" description="Polar residues" evidence="1">
    <location>
        <begin position="392"/>
        <end position="404"/>
    </location>
</feature>
<keyword evidence="2" id="KW-1133">Transmembrane helix</keyword>
<feature type="compositionally biased region" description="Basic and acidic residues" evidence="1">
    <location>
        <begin position="328"/>
        <end position="338"/>
    </location>
</feature>
<organism evidence="3 4">
    <name type="scientific">Armillaria ostoyae</name>
    <name type="common">Armillaria root rot fungus</name>
    <dbReference type="NCBI Taxonomy" id="47428"/>
    <lineage>
        <taxon>Eukaryota</taxon>
        <taxon>Fungi</taxon>
        <taxon>Dikarya</taxon>
        <taxon>Basidiomycota</taxon>
        <taxon>Agaricomycotina</taxon>
        <taxon>Agaricomycetes</taxon>
        <taxon>Agaricomycetidae</taxon>
        <taxon>Agaricales</taxon>
        <taxon>Marasmiineae</taxon>
        <taxon>Physalacriaceae</taxon>
        <taxon>Armillaria</taxon>
    </lineage>
</organism>
<feature type="region of interest" description="Disordered" evidence="1">
    <location>
        <begin position="86"/>
        <end position="136"/>
    </location>
</feature>
<feature type="region of interest" description="Disordered" evidence="1">
    <location>
        <begin position="227"/>
        <end position="263"/>
    </location>
</feature>
<keyword evidence="2" id="KW-0472">Membrane</keyword>
<proteinExistence type="predicted"/>
<feature type="compositionally biased region" description="Acidic residues" evidence="1">
    <location>
        <begin position="227"/>
        <end position="240"/>
    </location>
</feature>
<evidence type="ECO:0000256" key="1">
    <source>
        <dbReference type="SAM" id="MobiDB-lite"/>
    </source>
</evidence>
<dbReference type="Proteomes" id="UP000219338">
    <property type="component" value="Unassembled WGS sequence"/>
</dbReference>
<feature type="region of interest" description="Disordered" evidence="1">
    <location>
        <begin position="384"/>
        <end position="404"/>
    </location>
</feature>
<keyword evidence="2" id="KW-0812">Transmembrane</keyword>
<dbReference type="EMBL" id="FUEG01000002">
    <property type="protein sequence ID" value="SJL00848.1"/>
    <property type="molecule type" value="Genomic_DNA"/>
</dbReference>
<protein>
    <submittedName>
        <fullName evidence="3">Uncharacterized protein</fullName>
    </submittedName>
</protein>
<feature type="transmembrane region" description="Helical" evidence="2">
    <location>
        <begin position="12"/>
        <end position="34"/>
    </location>
</feature>
<feature type="region of interest" description="Disordered" evidence="1">
    <location>
        <begin position="328"/>
        <end position="350"/>
    </location>
</feature>
<evidence type="ECO:0000313" key="4">
    <source>
        <dbReference type="Proteomes" id="UP000219338"/>
    </source>
</evidence>
<evidence type="ECO:0000256" key="2">
    <source>
        <dbReference type="SAM" id="Phobius"/>
    </source>
</evidence>
<reference evidence="4" key="1">
    <citation type="journal article" date="2017" name="Nat. Ecol. Evol.">
        <title>Genome expansion and lineage-specific genetic innovations in the forest pathogenic fungi Armillaria.</title>
        <authorList>
            <person name="Sipos G."/>
            <person name="Prasanna A.N."/>
            <person name="Walter M.C."/>
            <person name="O'Connor E."/>
            <person name="Balint B."/>
            <person name="Krizsan K."/>
            <person name="Kiss B."/>
            <person name="Hess J."/>
            <person name="Varga T."/>
            <person name="Slot J."/>
            <person name="Riley R."/>
            <person name="Boka B."/>
            <person name="Rigling D."/>
            <person name="Barry K."/>
            <person name="Lee J."/>
            <person name="Mihaltcheva S."/>
            <person name="LaButti K."/>
            <person name="Lipzen A."/>
            <person name="Waldron R."/>
            <person name="Moloney N.M."/>
            <person name="Sperisen C."/>
            <person name="Kredics L."/>
            <person name="Vagvoelgyi C."/>
            <person name="Patrignani A."/>
            <person name="Fitzpatrick D."/>
            <person name="Nagy I."/>
            <person name="Doyle S."/>
            <person name="Anderson J.B."/>
            <person name="Grigoriev I.V."/>
            <person name="Gueldener U."/>
            <person name="Muensterkoetter M."/>
            <person name="Nagy L.G."/>
        </authorList>
    </citation>
    <scope>NUCLEOTIDE SEQUENCE [LARGE SCALE GENOMIC DNA]</scope>
    <source>
        <strain evidence="4">C18/9</strain>
    </source>
</reference>
<name>A0A284QWK0_ARMOS</name>
<keyword evidence="4" id="KW-1185">Reference proteome</keyword>
<sequence length="404" mass="46323">MTSDLTQNQLVGIVTAIIGTCLTSLFTALVVLTWREQILGYLYRHGILLQPRRRQSPRPFPLHYVLPYANSGSTMDRPILEEQRLQGHAPYPPNSSDEFPQRPQIQPPQRNATPGPSNTRHTPSPPTTPSSEEANDRDLRARYDSFPPPEYDPNDLPPPEWALLPIRPRPLMAVPGAPTQRIFIRAPLGQFPADESSDEDGSFFRAVARRRDGGRLITITTDDEDDLDTLELPLPDDDRDDSLLQLPPPHRPDDPLNPDGLDYEWPELEDVDRQILRPERSLAWDIRRNDVEVRYNLAAYNRVPMDFYLATTYGDELPRLGREAGHDYMDPTGKERMRSNWPSKTPSRLSHDNWETAQTWKEADQNDFDHFHYDYNPYADELPAAPFPLPDSPSQTFQARTHHT</sequence>
<evidence type="ECO:0000313" key="3">
    <source>
        <dbReference type="EMBL" id="SJL00848.1"/>
    </source>
</evidence>
<gene>
    <name evidence="3" type="ORF">ARMOST_04162</name>
</gene>
<accession>A0A284QWK0</accession>